<evidence type="ECO:0000256" key="1">
    <source>
        <dbReference type="ARBA" id="ARBA00004123"/>
    </source>
</evidence>
<comment type="domain">
    <text evidence="10">The C-terminal SGF11-type zinc-finger domain together with the C-terminal catalytic domain of UBP8 forms the 'catalytic lobe' of the SAGA deubiquitination module.</text>
</comment>
<keyword evidence="4 10" id="KW-0862">Zinc</keyword>
<dbReference type="GO" id="GO:0003713">
    <property type="term" value="F:transcription coactivator activity"/>
    <property type="evidence" value="ECO:0007669"/>
    <property type="project" value="UniProtKB-UniRule"/>
</dbReference>
<dbReference type="GO" id="GO:0008047">
    <property type="term" value="F:enzyme activator activity"/>
    <property type="evidence" value="ECO:0007669"/>
    <property type="project" value="EnsemblFungi"/>
</dbReference>
<keyword evidence="8 10" id="KW-0804">Transcription</keyword>
<evidence type="ECO:0000256" key="2">
    <source>
        <dbReference type="ARBA" id="ARBA00022723"/>
    </source>
</evidence>
<dbReference type="GO" id="GO:0046695">
    <property type="term" value="C:SLIK (SAGA-like) complex"/>
    <property type="evidence" value="ECO:0007669"/>
    <property type="project" value="EnsemblFungi"/>
</dbReference>
<dbReference type="RefSeq" id="XP_003958687.1">
    <property type="nucleotide sequence ID" value="XM_003958638.1"/>
</dbReference>
<dbReference type="GO" id="GO:0006325">
    <property type="term" value="P:chromatin organization"/>
    <property type="evidence" value="ECO:0007669"/>
    <property type="project" value="UniProtKB-KW"/>
</dbReference>
<comment type="similarity">
    <text evidence="10 11">Belongs to the SGF11 family.</text>
</comment>
<dbReference type="Pfam" id="PF18519">
    <property type="entry name" value="Sgf11_N"/>
    <property type="match status" value="1"/>
</dbReference>
<evidence type="ECO:0000256" key="4">
    <source>
        <dbReference type="ARBA" id="ARBA00022833"/>
    </source>
</evidence>
<name>H2AYZ6_KAZAF</name>
<evidence type="ECO:0000259" key="12">
    <source>
        <dbReference type="Pfam" id="PF18519"/>
    </source>
</evidence>
<sequence>MSNSLETIDSISQKIYENLLSSMIQDITSMEFHKNRLLNARYPNLKPYYHDSSGKLDINGMAKQQESSQYFFCSNCNREVSSNRFAAHLQRCLNRGDGRR</sequence>
<evidence type="ECO:0000256" key="6">
    <source>
        <dbReference type="ARBA" id="ARBA00023015"/>
    </source>
</evidence>
<comment type="function">
    <text evidence="10 11">Functions as component of the transcription regulatory histone acetylation (HAT) complex SAGA. At the promoters, SAGA is required for recruitment of the basal transcription machinery. It influences RNA polymerase II transcriptional activity through different activities such as TBP interaction and promoter selectivity, interaction with transcription activators, and chromatin modification through histone acetylation and deubiquitination. SAGA acetylates nucleosomal histone H3 to some extent (to form H3K9ac, H3K14ac, H3K18ac and H3K23ac). SAGA interacts with DNA via upstream activating sequences (UASs). Involved in transcriptional regulation of a subset of SAGA-regulated genes. Within the SAGA complex, participates in a subcomplex, that specifically deubiquitinates histones H2B.</text>
</comment>
<dbReference type="HOGENOM" id="CLU_2320099_0_0_1"/>
<dbReference type="InterPro" id="IPR041216">
    <property type="entry name" value="Sgf11_N"/>
</dbReference>
<comment type="domain">
    <text evidence="10">The long N-terminal helix forms part of the 'assembly lobe' of the SAGA deubiquitination module.</text>
</comment>
<evidence type="ECO:0000313" key="14">
    <source>
        <dbReference type="Proteomes" id="UP000005220"/>
    </source>
</evidence>
<dbReference type="OrthoDB" id="21557at2759"/>
<dbReference type="GO" id="GO:0000124">
    <property type="term" value="C:SAGA complex"/>
    <property type="evidence" value="ECO:0007669"/>
    <property type="project" value="UniProtKB-UniRule"/>
</dbReference>
<evidence type="ECO:0000256" key="9">
    <source>
        <dbReference type="ARBA" id="ARBA00023242"/>
    </source>
</evidence>
<dbReference type="AlphaFoldDB" id="H2AYZ6"/>
<organism evidence="13 14">
    <name type="scientific">Kazachstania africana (strain ATCC 22294 / BCRC 22015 / CBS 2517 / CECT 1963 / NBRC 1671 / NRRL Y-8276)</name>
    <name type="common">Yeast</name>
    <name type="synonym">Kluyveromyces africanus</name>
    <dbReference type="NCBI Taxonomy" id="1071382"/>
    <lineage>
        <taxon>Eukaryota</taxon>
        <taxon>Fungi</taxon>
        <taxon>Dikarya</taxon>
        <taxon>Ascomycota</taxon>
        <taxon>Saccharomycotina</taxon>
        <taxon>Saccharomycetes</taxon>
        <taxon>Saccharomycetales</taxon>
        <taxon>Saccharomycetaceae</taxon>
        <taxon>Kazachstania</taxon>
    </lineage>
</organism>
<reference evidence="13 14" key="1">
    <citation type="journal article" date="2011" name="Proc. Natl. Acad. Sci. U.S.A.">
        <title>Evolutionary erosion of yeast sex chromosomes by mating-type switching accidents.</title>
        <authorList>
            <person name="Gordon J.L."/>
            <person name="Armisen D."/>
            <person name="Proux-Wera E."/>
            <person name="Oheigeartaigh S.S."/>
            <person name="Byrne K.P."/>
            <person name="Wolfe K.H."/>
        </authorList>
    </citation>
    <scope>NUCLEOTIDE SEQUENCE [LARGE SCALE GENOMIC DNA]</scope>
    <source>
        <strain evidence="14">ATCC 22294 / BCRC 22015 / CBS 2517 / CECT 1963 / NBRC 1671 / NRRL Y-8276</strain>
    </source>
</reference>
<dbReference type="HAMAP" id="MF_03047">
    <property type="entry name" value="Sgf11"/>
    <property type="match status" value="1"/>
</dbReference>
<dbReference type="Proteomes" id="UP000005220">
    <property type="component" value="Chromosome 8"/>
</dbReference>
<dbReference type="Gene3D" id="1.10.287.210">
    <property type="match status" value="1"/>
</dbReference>
<evidence type="ECO:0000256" key="7">
    <source>
        <dbReference type="ARBA" id="ARBA00023159"/>
    </source>
</evidence>
<comment type="subcellular location">
    <subcellularLocation>
        <location evidence="1 10 11">Nucleus</location>
    </subcellularLocation>
</comment>
<evidence type="ECO:0000256" key="11">
    <source>
        <dbReference type="RuleBase" id="RU261113"/>
    </source>
</evidence>
<dbReference type="FunCoup" id="H2AYZ6">
    <property type="interactions" value="333"/>
</dbReference>
<dbReference type="KEGG" id="kaf:KAFR_0H01420"/>
<evidence type="ECO:0000256" key="5">
    <source>
        <dbReference type="ARBA" id="ARBA00022853"/>
    </source>
</evidence>
<evidence type="ECO:0000256" key="10">
    <source>
        <dbReference type="HAMAP-Rule" id="MF_03047"/>
    </source>
</evidence>
<proteinExistence type="inferred from homology"/>
<dbReference type="Pfam" id="PF08209">
    <property type="entry name" value="Sgf11"/>
    <property type="match status" value="1"/>
</dbReference>
<comment type="subunit">
    <text evidence="10 11">Component of the 1.8 MDa SAGA transcription coactivator-HAT complex. SAGA is built of 5 distinct domains with specialized functions. Within the SAGA complex, SUS1, SGF11, SGF73 and UBP8 form an additional subcomplex of SAGA called the DUB module (deubiquitination module). Interacts directly with SGF73, SUS1 and UBP8.</text>
</comment>
<keyword evidence="6 10" id="KW-0805">Transcription regulation</keyword>
<dbReference type="InterPro" id="IPR013246">
    <property type="entry name" value="SAGA_su_Sgf11"/>
</dbReference>
<dbReference type="STRING" id="1071382.H2AYZ6"/>
<dbReference type="Gene3D" id="3.30.160.60">
    <property type="entry name" value="Classic Zinc Finger"/>
    <property type="match status" value="1"/>
</dbReference>
<gene>
    <name evidence="13" type="primary">KAFR0H01420</name>
    <name evidence="10" type="synonym">SGF11</name>
    <name evidence="13" type="ORF">KAFR_0H01420</name>
</gene>
<feature type="domain" description="Yeast SAGA-associated factor 11 N-terminal" evidence="12">
    <location>
        <begin position="6"/>
        <end position="44"/>
    </location>
</feature>
<dbReference type="GO" id="GO:0008270">
    <property type="term" value="F:zinc ion binding"/>
    <property type="evidence" value="ECO:0007669"/>
    <property type="project" value="UniProtKB-UniRule"/>
</dbReference>
<keyword evidence="2 10" id="KW-0479">Metal-binding</keyword>
<evidence type="ECO:0000313" key="13">
    <source>
        <dbReference type="EMBL" id="CCF59552.1"/>
    </source>
</evidence>
<dbReference type="eggNOG" id="KOG2612">
    <property type="taxonomic scope" value="Eukaryota"/>
</dbReference>
<evidence type="ECO:0000256" key="8">
    <source>
        <dbReference type="ARBA" id="ARBA00023163"/>
    </source>
</evidence>
<feature type="zinc finger region" description="SGF11-type" evidence="10">
    <location>
        <begin position="71"/>
        <end position="92"/>
    </location>
</feature>
<dbReference type="EMBL" id="HE650828">
    <property type="protein sequence ID" value="CCF59552.1"/>
    <property type="molecule type" value="Genomic_DNA"/>
</dbReference>
<keyword evidence="9 10" id="KW-0539">Nucleus</keyword>
<keyword evidence="14" id="KW-1185">Reference proteome</keyword>
<accession>H2AYZ6</accession>
<keyword evidence="5 10" id="KW-0156">Chromatin regulator</keyword>
<dbReference type="GO" id="GO:0071819">
    <property type="term" value="C:DUBm complex"/>
    <property type="evidence" value="ECO:0007669"/>
    <property type="project" value="UniProtKB-UniRule"/>
</dbReference>
<protein>
    <recommendedName>
        <fullName evidence="10 11">SAGA-associated factor 11</fullName>
    </recommendedName>
</protein>
<dbReference type="GO" id="GO:0006357">
    <property type="term" value="P:regulation of transcription by RNA polymerase II"/>
    <property type="evidence" value="ECO:0007669"/>
    <property type="project" value="EnsemblFungi"/>
</dbReference>
<dbReference type="InParanoid" id="H2AYZ6"/>
<keyword evidence="7 10" id="KW-0010">Activator</keyword>
<keyword evidence="3 10" id="KW-0863">Zinc-finger</keyword>
<evidence type="ECO:0000256" key="3">
    <source>
        <dbReference type="ARBA" id="ARBA00022771"/>
    </source>
</evidence>
<dbReference type="GeneID" id="13887549"/>